<proteinExistence type="inferred from homology"/>
<dbReference type="PANTHER" id="PTHR12515:SF8">
    <property type="entry name" value="PROTEIN SMAUG HOMOLOG 1"/>
    <property type="match status" value="1"/>
</dbReference>
<feature type="compositionally biased region" description="Polar residues" evidence="13">
    <location>
        <begin position="295"/>
        <end position="305"/>
    </location>
</feature>
<reference evidence="16" key="1">
    <citation type="submission" date="2025-08" db="UniProtKB">
        <authorList>
            <consortium name="RefSeq"/>
        </authorList>
    </citation>
    <scope>IDENTIFICATION</scope>
    <source>
        <tissue evidence="16">Liver</tissue>
    </source>
</reference>
<feature type="region of interest" description="Disordered" evidence="13">
    <location>
        <begin position="291"/>
        <end position="365"/>
    </location>
</feature>
<gene>
    <name evidence="16" type="primary">Samd4a</name>
</gene>
<dbReference type="SUPFAM" id="SSF47769">
    <property type="entry name" value="SAM/Pointed domain"/>
    <property type="match status" value="1"/>
</dbReference>
<feature type="compositionally biased region" description="Polar residues" evidence="13">
    <location>
        <begin position="352"/>
        <end position="362"/>
    </location>
</feature>
<evidence type="ECO:0000313" key="15">
    <source>
        <dbReference type="Proteomes" id="UP000886700"/>
    </source>
</evidence>
<evidence type="ECO:0000256" key="4">
    <source>
        <dbReference type="ARBA" id="ARBA00022490"/>
    </source>
</evidence>
<dbReference type="InterPro" id="IPR037634">
    <property type="entry name" value="Smaug_SAM"/>
</dbReference>
<keyword evidence="9" id="KW-0966">Cell projection</keyword>
<evidence type="ECO:0000256" key="7">
    <source>
        <dbReference type="ARBA" id="ARBA00022845"/>
    </source>
</evidence>
<dbReference type="InterPro" id="IPR058599">
    <property type="entry name" value="PHAT_Smg/ZCCHC2-like"/>
</dbReference>
<sequence length="755" mass="83419">MMFRDQVGVLAGWFKGWNECEQTVALLSLLKRVSQTQARFLQLCLEHSLADCAELHVLEGEANSPGIINQWQQESKDKVISLLLTHLPLLKPGNLDAKVEYMKLLPKILAHSIEHNQHIEESRQLLSYALIHPATSLEDRSALAMWLNHLEDRTSTSFGSQNRGRSDSVDYGQTHYYHQRQNSDDKLNGWQNSRDSGICISASNWQDKSLGCENGHVPLYSSSSVPTTINTIGTSTSTSRFREETLFLQSQSLLAFQDTGSFHCAVPPGMRDSMDSEKILVLSGQAHHSPLKRSVSLTPPMNVPNQPLGHGWMSHEDLRARGPQCLPSDHAPLSPQSSVASSGSGGSEPLEDQTTARNTFQEEGSGMKDVPAWLKSLRLHKYAALFSQMTYEEMMALTECQLEAQNVTKGARHKIVISIQKLKERQNLLKSLERDIIEGGSLRTPLQELHQMILTPIKAYSSPRTTPEARRHEPSLMGPENPSTDCKDGATVANSVTASASAGASGGLQPPQLSSCDGELAVAPLPEGDLPGQFTRVMGKVCTQLLVSRPDEENISSYLQLLDKCLVHEAFTETQKKRLLSWKQQVQKLFRSFPRKTLLDISGYRQQRNRGFGQSNSLPTASSVGGGMGRRNPRQYQIASRNVPSARLGLLGTSGFVSSNQRHAAANPTIMKQGRQNLWFANPGGSNSMPSRTHSSVQKTRSLPVHTSPQNVLMFQRPEFQLPVTEPDINNRLESLCLSMTEHALGDGVDRTSTI</sequence>
<dbReference type="Pfam" id="PF25479">
    <property type="entry name" value="Vts1"/>
    <property type="match status" value="1"/>
</dbReference>
<evidence type="ECO:0000313" key="16">
    <source>
        <dbReference type="RefSeq" id="XP_040591666.1"/>
    </source>
</evidence>
<evidence type="ECO:0000256" key="1">
    <source>
        <dbReference type="ARBA" id="ARBA00004279"/>
    </source>
</evidence>
<evidence type="ECO:0000256" key="3">
    <source>
        <dbReference type="ARBA" id="ARBA00008232"/>
    </source>
</evidence>
<dbReference type="Gene3D" id="1.25.40.170">
    <property type="entry name" value="Smaug, PHAT domain"/>
    <property type="match status" value="2"/>
</dbReference>
<comment type="subcellular location">
    <subcellularLocation>
        <location evidence="1">Cell projection</location>
        <location evidence="1">Dendrite</location>
    </subcellularLocation>
    <subcellularLocation>
        <location evidence="2">Cytoplasm</location>
    </subcellularLocation>
    <subcellularLocation>
        <location evidence="10">Synapse</location>
        <location evidence="10">Synaptosome</location>
    </subcellularLocation>
</comment>
<feature type="compositionally biased region" description="Polar residues" evidence="13">
    <location>
        <begin position="612"/>
        <end position="623"/>
    </location>
</feature>
<dbReference type="CDD" id="cd09557">
    <property type="entry name" value="SAM_Smaug"/>
    <property type="match status" value="1"/>
</dbReference>
<dbReference type="Pfam" id="PF00536">
    <property type="entry name" value="SAM_1"/>
    <property type="match status" value="1"/>
</dbReference>
<dbReference type="InterPro" id="IPR057327">
    <property type="entry name" value="Vts1_dom"/>
</dbReference>
<evidence type="ECO:0000256" key="8">
    <source>
        <dbReference type="ARBA" id="ARBA00023018"/>
    </source>
</evidence>
<accession>A0ABM2WTH2</accession>
<dbReference type="InterPro" id="IPR001660">
    <property type="entry name" value="SAM"/>
</dbReference>
<evidence type="ECO:0000256" key="5">
    <source>
        <dbReference type="ARBA" id="ARBA00022491"/>
    </source>
</evidence>
<evidence type="ECO:0000256" key="11">
    <source>
        <dbReference type="ARBA" id="ARBA00041183"/>
    </source>
</evidence>
<evidence type="ECO:0000256" key="2">
    <source>
        <dbReference type="ARBA" id="ARBA00004496"/>
    </source>
</evidence>
<dbReference type="SMART" id="SM00454">
    <property type="entry name" value="SAM"/>
    <property type="match status" value="1"/>
</dbReference>
<dbReference type="RefSeq" id="XP_040591666.1">
    <property type="nucleotide sequence ID" value="XM_040735732.1"/>
</dbReference>
<organism evidence="15 16">
    <name type="scientific">Mesocricetus auratus</name>
    <name type="common">Golden hamster</name>
    <dbReference type="NCBI Taxonomy" id="10036"/>
    <lineage>
        <taxon>Eukaryota</taxon>
        <taxon>Metazoa</taxon>
        <taxon>Chordata</taxon>
        <taxon>Craniata</taxon>
        <taxon>Vertebrata</taxon>
        <taxon>Euteleostomi</taxon>
        <taxon>Mammalia</taxon>
        <taxon>Eutheria</taxon>
        <taxon>Euarchontoglires</taxon>
        <taxon>Glires</taxon>
        <taxon>Rodentia</taxon>
        <taxon>Myomorpha</taxon>
        <taxon>Muroidea</taxon>
        <taxon>Cricetidae</taxon>
        <taxon>Cricetinae</taxon>
        <taxon>Mesocricetus</taxon>
    </lineage>
</organism>
<comment type="similarity">
    <text evidence="3">Belongs to the SMAUG family.</text>
</comment>
<dbReference type="Proteomes" id="UP000886700">
    <property type="component" value="Unplaced"/>
</dbReference>
<dbReference type="InterPro" id="IPR013761">
    <property type="entry name" value="SAM/pointed_sf"/>
</dbReference>
<feature type="region of interest" description="Disordered" evidence="13">
    <location>
        <begin position="609"/>
        <end position="632"/>
    </location>
</feature>
<evidence type="ECO:0000256" key="6">
    <source>
        <dbReference type="ARBA" id="ARBA00022599"/>
    </source>
</evidence>
<evidence type="ECO:0000256" key="9">
    <source>
        <dbReference type="ARBA" id="ARBA00023273"/>
    </source>
</evidence>
<dbReference type="GeneID" id="101829222"/>
<dbReference type="InterPro" id="IPR037093">
    <property type="entry name" value="PHAT_dom_sf"/>
</dbReference>
<dbReference type="Pfam" id="PF26034">
    <property type="entry name" value="PHAT_SMAUG"/>
    <property type="match status" value="1"/>
</dbReference>
<keyword evidence="7" id="KW-0810">Translation regulation</keyword>
<name>A0ABM2WTH2_MESAU</name>
<dbReference type="Gene3D" id="1.10.150.50">
    <property type="entry name" value="Transcription Factor, Ets-1"/>
    <property type="match status" value="1"/>
</dbReference>
<keyword evidence="15" id="KW-1185">Reference proteome</keyword>
<feature type="domain" description="SAM" evidence="14">
    <location>
        <begin position="362"/>
        <end position="425"/>
    </location>
</feature>
<feature type="region of interest" description="Disordered" evidence="13">
    <location>
        <begin position="459"/>
        <end position="490"/>
    </location>
</feature>
<evidence type="ECO:0000259" key="14">
    <source>
        <dbReference type="SMART" id="SM00454"/>
    </source>
</evidence>
<keyword evidence="6" id="KW-0771">Synaptosome</keyword>
<protein>
    <recommendedName>
        <fullName evidence="11">Protein Smaug homolog 1</fullName>
    </recommendedName>
    <alternativeName>
        <fullName evidence="12">Sterile alpha motif domain-containing protein 4A</fullName>
    </alternativeName>
</protein>
<evidence type="ECO:0000256" key="12">
    <source>
        <dbReference type="ARBA" id="ARBA00041298"/>
    </source>
</evidence>
<keyword evidence="8" id="KW-0770">Synapse</keyword>
<evidence type="ECO:0000256" key="10">
    <source>
        <dbReference type="ARBA" id="ARBA00034102"/>
    </source>
</evidence>
<keyword evidence="5" id="KW-0678">Repressor</keyword>
<dbReference type="PANTHER" id="PTHR12515">
    <property type="entry name" value="STERILE ALPHA MOTIF DOMAIN CONTAINING PROTEIN 4-RELATED"/>
    <property type="match status" value="1"/>
</dbReference>
<dbReference type="InterPro" id="IPR050897">
    <property type="entry name" value="SMAUG/VTS1_RNA-bind"/>
</dbReference>
<keyword evidence="4" id="KW-0963">Cytoplasm</keyword>
<evidence type="ECO:0000256" key="13">
    <source>
        <dbReference type="SAM" id="MobiDB-lite"/>
    </source>
</evidence>